<gene>
    <name evidence="1" type="ORF">F4821DRAFT_270017</name>
</gene>
<proteinExistence type="predicted"/>
<accession>A0ACC0D1E8</accession>
<evidence type="ECO:0000313" key="2">
    <source>
        <dbReference type="Proteomes" id="UP001497680"/>
    </source>
</evidence>
<sequence>MARKRTQASSNTAVSLDSQETEPKITASHDEALPGQEGKVILTEDDCPEALATSWSTSKKWLVLTIIFLVQLSMNLNASLYTNAQSGIVREFGVTPMSAVHGAALFLVMYAFGCELWAPWSEEFGRKIVLQGSLFLVNICCLPVGLAAVNHWFPAIIIGRALGGLFSAGGSVTLGMVADLFKTEEQEYPLAFIVLSSVGGSIIGPIMGGYIETNLHWSWAIWIQLLVGVVVQILHLIFVPETRASALVKKHAKKLRDSGERPNVYGEDELKTLKEKLVPSQILSLWARPFKMLLKERIVLILSALSGFSDALIFMQIQSFGRVFKIWNFTTIQVGLAFIPIGIAYIIGFLLYIPITRRNRSKRKANPTSDKAHYESRLWMLLWTAPLLPLGMVMFTWASCAEAPWIVPMIGWLLIGVANYCIYLTTIDYMVAAYGPFSASATGGNGFARDILAGALTWSATPYYDAFKFKIGLQIANTVLAGIAMLLMIAAFFVYVWGPSMRKKSPFAQSLNQGVDRTRNTRLPPNLVA</sequence>
<dbReference type="EMBL" id="MU394315">
    <property type="protein sequence ID" value="KAI6086527.1"/>
    <property type="molecule type" value="Genomic_DNA"/>
</dbReference>
<keyword evidence="2" id="KW-1185">Reference proteome</keyword>
<reference evidence="1 2" key="1">
    <citation type="journal article" date="2022" name="New Phytol.">
        <title>Ecological generalism drives hyperdiversity of secondary metabolite gene clusters in xylarialean endophytes.</title>
        <authorList>
            <person name="Franco M.E.E."/>
            <person name="Wisecaver J.H."/>
            <person name="Arnold A.E."/>
            <person name="Ju Y.M."/>
            <person name="Slot J.C."/>
            <person name="Ahrendt S."/>
            <person name="Moore L.P."/>
            <person name="Eastman K.E."/>
            <person name="Scott K."/>
            <person name="Konkel Z."/>
            <person name="Mondo S.J."/>
            <person name="Kuo A."/>
            <person name="Hayes R.D."/>
            <person name="Haridas S."/>
            <person name="Andreopoulos B."/>
            <person name="Riley R."/>
            <person name="LaButti K."/>
            <person name="Pangilinan J."/>
            <person name="Lipzen A."/>
            <person name="Amirebrahimi M."/>
            <person name="Yan J."/>
            <person name="Adam C."/>
            <person name="Keymanesh K."/>
            <person name="Ng V."/>
            <person name="Louie K."/>
            <person name="Northen T."/>
            <person name="Drula E."/>
            <person name="Henrissat B."/>
            <person name="Hsieh H.M."/>
            <person name="Youens-Clark K."/>
            <person name="Lutzoni F."/>
            <person name="Miadlikowska J."/>
            <person name="Eastwood D.C."/>
            <person name="Hamelin R.C."/>
            <person name="Grigoriev I.V."/>
            <person name="U'Ren J.M."/>
        </authorList>
    </citation>
    <scope>NUCLEOTIDE SEQUENCE [LARGE SCALE GENOMIC DNA]</scope>
    <source>
        <strain evidence="1 2">ER1909</strain>
    </source>
</reference>
<dbReference type="Proteomes" id="UP001497680">
    <property type="component" value="Unassembled WGS sequence"/>
</dbReference>
<organism evidence="1 2">
    <name type="scientific">Hypoxylon rubiginosum</name>
    <dbReference type="NCBI Taxonomy" id="110542"/>
    <lineage>
        <taxon>Eukaryota</taxon>
        <taxon>Fungi</taxon>
        <taxon>Dikarya</taxon>
        <taxon>Ascomycota</taxon>
        <taxon>Pezizomycotina</taxon>
        <taxon>Sordariomycetes</taxon>
        <taxon>Xylariomycetidae</taxon>
        <taxon>Xylariales</taxon>
        <taxon>Hypoxylaceae</taxon>
        <taxon>Hypoxylon</taxon>
    </lineage>
</organism>
<protein>
    <submittedName>
        <fullName evidence="1">Major facilitator superfamily domain-containing protein</fullName>
    </submittedName>
</protein>
<name>A0ACC0D1E8_9PEZI</name>
<comment type="caution">
    <text evidence="1">The sequence shown here is derived from an EMBL/GenBank/DDBJ whole genome shotgun (WGS) entry which is preliminary data.</text>
</comment>
<evidence type="ECO:0000313" key="1">
    <source>
        <dbReference type="EMBL" id="KAI6086527.1"/>
    </source>
</evidence>